<feature type="compositionally biased region" description="Basic and acidic residues" evidence="1">
    <location>
        <begin position="781"/>
        <end position="793"/>
    </location>
</feature>
<feature type="region of interest" description="Disordered" evidence="1">
    <location>
        <begin position="1177"/>
        <end position="1200"/>
    </location>
</feature>
<feature type="compositionally biased region" description="Low complexity" evidence="1">
    <location>
        <begin position="1021"/>
        <end position="1038"/>
    </location>
</feature>
<reference evidence="2 3" key="1">
    <citation type="journal article" date="2020" name="ISME J.">
        <title>Uncovering the hidden diversity of litter-decomposition mechanisms in mushroom-forming fungi.</title>
        <authorList>
            <person name="Floudas D."/>
            <person name="Bentzer J."/>
            <person name="Ahren D."/>
            <person name="Johansson T."/>
            <person name="Persson P."/>
            <person name="Tunlid A."/>
        </authorList>
    </citation>
    <scope>NUCLEOTIDE SEQUENCE [LARGE SCALE GENOMIC DNA]</scope>
    <source>
        <strain evidence="2 3">CBS 406.79</strain>
    </source>
</reference>
<keyword evidence="3" id="KW-1185">Reference proteome</keyword>
<feature type="compositionally biased region" description="Pro residues" evidence="1">
    <location>
        <begin position="1189"/>
        <end position="1200"/>
    </location>
</feature>
<feature type="compositionally biased region" description="Basic and acidic residues" evidence="1">
    <location>
        <begin position="1177"/>
        <end position="1186"/>
    </location>
</feature>
<dbReference type="EMBL" id="JAACJN010000053">
    <property type="protein sequence ID" value="KAF5382299.1"/>
    <property type="molecule type" value="Genomic_DNA"/>
</dbReference>
<evidence type="ECO:0000256" key="1">
    <source>
        <dbReference type="SAM" id="MobiDB-lite"/>
    </source>
</evidence>
<dbReference type="AlphaFoldDB" id="A0A8H5M6B7"/>
<feature type="region of interest" description="Disordered" evidence="1">
    <location>
        <begin position="689"/>
        <end position="728"/>
    </location>
</feature>
<feature type="region of interest" description="Disordered" evidence="1">
    <location>
        <begin position="102"/>
        <end position="153"/>
    </location>
</feature>
<evidence type="ECO:0008006" key="4">
    <source>
        <dbReference type="Google" id="ProtNLM"/>
    </source>
</evidence>
<feature type="compositionally biased region" description="Low complexity" evidence="1">
    <location>
        <begin position="200"/>
        <end position="216"/>
    </location>
</feature>
<proteinExistence type="predicted"/>
<feature type="compositionally biased region" description="Low complexity" evidence="1">
    <location>
        <begin position="566"/>
        <end position="587"/>
    </location>
</feature>
<evidence type="ECO:0000313" key="3">
    <source>
        <dbReference type="Proteomes" id="UP000518752"/>
    </source>
</evidence>
<gene>
    <name evidence="2" type="ORF">D9757_008453</name>
</gene>
<feature type="compositionally biased region" description="Low complexity" evidence="1">
    <location>
        <begin position="11"/>
        <end position="28"/>
    </location>
</feature>
<feature type="compositionally biased region" description="Low complexity" evidence="1">
    <location>
        <begin position="603"/>
        <end position="613"/>
    </location>
</feature>
<feature type="compositionally biased region" description="Basic and acidic residues" evidence="1">
    <location>
        <begin position="690"/>
        <end position="716"/>
    </location>
</feature>
<name>A0A8H5M6B7_9AGAR</name>
<comment type="caution">
    <text evidence="2">The sequence shown here is derived from an EMBL/GenBank/DDBJ whole genome shotgun (WGS) entry which is preliminary data.</text>
</comment>
<feature type="region of interest" description="Disordered" evidence="1">
    <location>
        <begin position="1"/>
        <end position="36"/>
    </location>
</feature>
<feature type="compositionally biased region" description="Pro residues" evidence="1">
    <location>
        <begin position="588"/>
        <end position="602"/>
    </location>
</feature>
<dbReference type="Proteomes" id="UP000518752">
    <property type="component" value="Unassembled WGS sequence"/>
</dbReference>
<feature type="compositionally biased region" description="Low complexity" evidence="1">
    <location>
        <begin position="972"/>
        <end position="985"/>
    </location>
</feature>
<feature type="region of interest" description="Disordered" evidence="1">
    <location>
        <begin position="972"/>
        <end position="1038"/>
    </location>
</feature>
<dbReference type="PANTHER" id="PTHR24216:SF65">
    <property type="entry name" value="PAXILLIN-LIKE PROTEIN 1"/>
    <property type="match status" value="1"/>
</dbReference>
<feature type="compositionally biased region" description="Acidic residues" evidence="1">
    <location>
        <begin position="718"/>
        <end position="728"/>
    </location>
</feature>
<organism evidence="2 3">
    <name type="scientific">Collybiopsis confluens</name>
    <dbReference type="NCBI Taxonomy" id="2823264"/>
    <lineage>
        <taxon>Eukaryota</taxon>
        <taxon>Fungi</taxon>
        <taxon>Dikarya</taxon>
        <taxon>Basidiomycota</taxon>
        <taxon>Agaricomycotina</taxon>
        <taxon>Agaricomycetes</taxon>
        <taxon>Agaricomycetidae</taxon>
        <taxon>Agaricales</taxon>
        <taxon>Marasmiineae</taxon>
        <taxon>Omphalotaceae</taxon>
        <taxon>Collybiopsis</taxon>
    </lineage>
</organism>
<sequence>MAFLSKRTRTPSSSSSHAPANNHHSPSNTSNLGLGSNYITANNGSSLLLQRADPHSASIIKRVSTMFTPKKRAMQNGYGSIGGGIGSTSTGNFGGGIGYNAPRAKRGWKQTKQIDSWSASDLSRRQSSSESDLDDLEEIRQPNDLGPPAPSIYPKQEEEEANHLLLTPKKLLPQPPKTTTEKQDHQQQQQDQKRRRRFSIHSVQSLISSSPSTTSKSSKRRSISVSSFAKVSISSSHHSRTYSHSIHSLSQSLLEEAELLYREDEEPVYTATKATKISAAVWAGPTRTTSAPDLSLAPTPAYTHARTYTHIHAHAETHMPIPVGVQSPTTSTLHIRRKPPPRLGLRELPLPVLIRIFECLPRILVVRLAPLSRAFCQACRVVLYGTLDLSNVSPARQDILNDLLGSSGTSLAGLTKVLLCDEIFTLSSSSSSSSSRSASYTTIPFPSPLVLSHMHNLTVLTLPSFSIDLLQHHTAFGLRSVTFLNTSLGVEDKVKLLTWLDGQVNITTLSLPRLFDSPRGSAETQVDLGLGGEEERRSGSMFLLSPGDLATHFPLPPSPNPPSPNPSSLQLPLSPSAPASVLSSPSLIPLPPSPNPLPPPQSPISTNTLSSPSFPYPLSPTLPTEPQIKLSTLSSSRTLLPNLYRICAPPSLLGLIAPQRVRTLKDVGVNINDTLVGGLRPVEIVGCLKGGDDGDGMTRGKERRRDKDGERERVNGEEAAEEVADNNDTEGGIESLWLNFGKIVDRRTVEKVLGAAGKVLGGEPSVAPAGSFEGSDDDDRGEGRGRGRGREGKNIGGGDAGLERGEHAEESSIAEGQEEEEHGLKNLEITIPWNGSKTDEVLYKTIHSVLPRYRALCTLVMRLAEEDHIQSSSGPVLVPFVGVNAQGEAPTVAQLNEGMDASLSPTASNAESDVWTNFRKSSSAESSGMSTTSRPSIVSLTMFPEPPSSLPYEPASVRYSTSKPAIEVTAANTPLSASSSSSSSPPNLPESTAKPKTILGRLPSLTKKKRADTEPIPPLPRLTIPTPAVERSSTSPSPRLRLMPRAAIVRDEYDDDEDEDIPAFKTAVPTKLNIPPPSSAISMRTPTASATANPINKYHPIPFAANLSSISVTPTTPIAGAIPSAPGSPSPSSLSDDRRFSSMTISGISVSSSIGGVDWNHYTIDGAGINGNEYGYRDGYGHRPTDNEPQPPTPRTPMPATPTLILTESEKRHVRMWIRQCPSLRRVVFISGAEWGL</sequence>
<dbReference type="OrthoDB" id="3259156at2759"/>
<feature type="compositionally biased region" description="Basic and acidic residues" evidence="1">
    <location>
        <begin position="801"/>
        <end position="810"/>
    </location>
</feature>
<protein>
    <recommendedName>
        <fullName evidence="4">F-box domain-containing protein</fullName>
    </recommendedName>
</protein>
<feature type="region of interest" description="Disordered" evidence="1">
    <location>
        <begin position="551"/>
        <end position="620"/>
    </location>
</feature>
<dbReference type="PANTHER" id="PTHR24216">
    <property type="entry name" value="PAXILLIN-RELATED"/>
    <property type="match status" value="1"/>
</dbReference>
<accession>A0A8H5M6B7</accession>
<feature type="compositionally biased region" description="Pro residues" evidence="1">
    <location>
        <begin position="554"/>
        <end position="565"/>
    </location>
</feature>
<feature type="compositionally biased region" description="Low complexity" evidence="1">
    <location>
        <begin position="116"/>
        <end position="130"/>
    </location>
</feature>
<feature type="region of interest" description="Disordered" evidence="1">
    <location>
        <begin position="166"/>
        <end position="221"/>
    </location>
</feature>
<evidence type="ECO:0000313" key="2">
    <source>
        <dbReference type="EMBL" id="KAF5382299.1"/>
    </source>
</evidence>
<feature type="region of interest" description="Disordered" evidence="1">
    <location>
        <begin position="760"/>
        <end position="826"/>
    </location>
</feature>